<comment type="caution">
    <text evidence="5">The sequence shown here is derived from an EMBL/GenBank/DDBJ whole genome shotgun (WGS) entry which is preliminary data.</text>
</comment>
<dbReference type="GO" id="GO:0046487">
    <property type="term" value="P:glyoxylate metabolic process"/>
    <property type="evidence" value="ECO:0007669"/>
    <property type="project" value="TreeGrafter"/>
</dbReference>
<dbReference type="InterPro" id="IPR050417">
    <property type="entry name" value="Sugar_Epim/Isomerase"/>
</dbReference>
<evidence type="ECO:0000313" key="6">
    <source>
        <dbReference type="Proteomes" id="UP000325291"/>
    </source>
</evidence>
<dbReference type="AlphaFoldDB" id="A0A5A9ZK77"/>
<dbReference type="PIRSF" id="PIRSF006241">
    <property type="entry name" value="HyI"/>
    <property type="match status" value="1"/>
</dbReference>
<dbReference type="InterPro" id="IPR026040">
    <property type="entry name" value="HyI-like"/>
</dbReference>
<dbReference type="PANTHER" id="PTHR43489">
    <property type="entry name" value="ISOMERASE"/>
    <property type="match status" value="1"/>
</dbReference>
<protein>
    <submittedName>
        <fullName evidence="5">Hydroxypyruvate isomerase family protein</fullName>
    </submittedName>
</protein>
<organism evidence="5 6">
    <name type="scientific">Aquicoccus porphyridii</name>
    <dbReference type="NCBI Taxonomy" id="1852029"/>
    <lineage>
        <taxon>Bacteria</taxon>
        <taxon>Pseudomonadati</taxon>
        <taxon>Pseudomonadota</taxon>
        <taxon>Alphaproteobacteria</taxon>
        <taxon>Rhodobacterales</taxon>
        <taxon>Paracoccaceae</taxon>
        <taxon>Aquicoccus</taxon>
    </lineage>
</organism>
<sequence length="255" mass="27890">MPRFSANLSMMFTEWPFLDRFPAARAAGFQAVEFLFPYAQPVEEIAAKVGENRLETSIFNLPPGDWAAGERGLAAIAGREGDFAESLGIALEYARALGARQLHCMAGIAPVTPEGEARFIANLRRAGDVLGVAGIKVLIEPINPRAMPGYFLTTTAQALDLLDRIDHPNVGLQFDIYHHQITRGDVIRTIEAIHARIDHVQIAGVPDRHEPDTGELAYGPVFEVLDRVGYDGWVGCEYIPAGETVAGLGWRERLA</sequence>
<keyword evidence="5" id="KW-0670">Pyruvate</keyword>
<name>A0A5A9ZK77_9RHOB</name>
<evidence type="ECO:0000256" key="3">
    <source>
        <dbReference type="PIRSR" id="PIRSR006241-50"/>
    </source>
</evidence>
<dbReference type="RefSeq" id="WP_111362659.1">
    <property type="nucleotide sequence ID" value="NZ_VINQ01000003.1"/>
</dbReference>
<comment type="similarity">
    <text evidence="2">Belongs to the hyi family.</text>
</comment>
<dbReference type="Gene3D" id="3.20.20.150">
    <property type="entry name" value="Divalent-metal-dependent TIM barrel enzymes"/>
    <property type="match status" value="1"/>
</dbReference>
<dbReference type="PANTHER" id="PTHR43489:SF6">
    <property type="entry name" value="HYDROXYPYRUVATE ISOMERASE-RELATED"/>
    <property type="match status" value="1"/>
</dbReference>
<dbReference type="InterPro" id="IPR036237">
    <property type="entry name" value="Xyl_isomerase-like_sf"/>
</dbReference>
<dbReference type="Pfam" id="PF01261">
    <property type="entry name" value="AP_endonuc_2"/>
    <property type="match status" value="1"/>
</dbReference>
<dbReference type="SUPFAM" id="SSF51658">
    <property type="entry name" value="Xylose isomerase-like"/>
    <property type="match status" value="1"/>
</dbReference>
<dbReference type="NCBIfam" id="NF043033">
    <property type="entry name" value="OxoTetrIsom"/>
    <property type="match status" value="1"/>
</dbReference>
<evidence type="ECO:0000256" key="2">
    <source>
        <dbReference type="PIRNR" id="PIRNR006241"/>
    </source>
</evidence>
<dbReference type="GO" id="GO:0008903">
    <property type="term" value="F:hydroxypyruvate isomerase activity"/>
    <property type="evidence" value="ECO:0007669"/>
    <property type="project" value="TreeGrafter"/>
</dbReference>
<dbReference type="InterPro" id="IPR013022">
    <property type="entry name" value="Xyl_isomerase-like_TIM-brl"/>
</dbReference>
<evidence type="ECO:0000313" key="5">
    <source>
        <dbReference type="EMBL" id="KAA0917580.1"/>
    </source>
</evidence>
<gene>
    <name evidence="5" type="ORF">FLO80_05965</name>
</gene>
<keyword evidence="6" id="KW-1185">Reference proteome</keyword>
<feature type="domain" description="Xylose isomerase-like TIM barrel" evidence="4">
    <location>
        <begin position="22"/>
        <end position="250"/>
    </location>
</feature>
<dbReference type="InterPro" id="IPR053398">
    <property type="entry name" value="HPT_OtnI_isomerases"/>
</dbReference>
<reference evidence="5 6" key="1">
    <citation type="submission" date="2019-07" db="EMBL/GenBank/DDBJ databases">
        <title>Aquicoccus porphyridii gen. nov., sp. nov., isolated from a small marine red alga, Porphyridium marinum.</title>
        <authorList>
            <person name="Liu L."/>
        </authorList>
    </citation>
    <scope>NUCLEOTIDE SEQUENCE [LARGE SCALE GENOMIC DNA]</scope>
    <source>
        <strain evidence="5 6">L1 8-17</strain>
    </source>
</reference>
<feature type="active site" description="Proton donor/acceptor" evidence="3">
    <location>
        <position position="140"/>
    </location>
</feature>
<accession>A0A5A9ZK77</accession>
<dbReference type="Proteomes" id="UP000325291">
    <property type="component" value="Unassembled WGS sequence"/>
</dbReference>
<dbReference type="EMBL" id="VINQ01000003">
    <property type="protein sequence ID" value="KAA0917580.1"/>
    <property type="molecule type" value="Genomic_DNA"/>
</dbReference>
<evidence type="ECO:0000259" key="4">
    <source>
        <dbReference type="Pfam" id="PF01261"/>
    </source>
</evidence>
<keyword evidence="1 2" id="KW-0413">Isomerase</keyword>
<dbReference type="FunFam" id="3.20.20.150:FF:000007">
    <property type="entry name" value="Hydroxypyruvate isomerase"/>
    <property type="match status" value="1"/>
</dbReference>
<feature type="active site" description="Proton donor/acceptor" evidence="3">
    <location>
        <position position="237"/>
    </location>
</feature>
<evidence type="ECO:0000256" key="1">
    <source>
        <dbReference type="ARBA" id="ARBA00023235"/>
    </source>
</evidence>
<proteinExistence type="inferred from homology"/>